<dbReference type="InterPro" id="IPR013783">
    <property type="entry name" value="Ig-like_fold"/>
</dbReference>
<dbReference type="Gene3D" id="2.60.40.10">
    <property type="entry name" value="Immunoglobulins"/>
    <property type="match status" value="1"/>
</dbReference>
<proteinExistence type="predicted"/>
<protein>
    <recommendedName>
        <fullName evidence="1">Cellulose-binding Sde182 C-terminal domain-containing protein</fullName>
    </recommendedName>
</protein>
<evidence type="ECO:0000313" key="2">
    <source>
        <dbReference type="EMBL" id="KAE8164909.1"/>
    </source>
</evidence>
<organism evidence="2 3">
    <name type="scientific">Aspergillus tamarii</name>
    <dbReference type="NCBI Taxonomy" id="41984"/>
    <lineage>
        <taxon>Eukaryota</taxon>
        <taxon>Fungi</taxon>
        <taxon>Dikarya</taxon>
        <taxon>Ascomycota</taxon>
        <taxon>Pezizomycotina</taxon>
        <taxon>Eurotiomycetes</taxon>
        <taxon>Eurotiomycetidae</taxon>
        <taxon>Eurotiales</taxon>
        <taxon>Aspergillaceae</taxon>
        <taxon>Aspergillus</taxon>
        <taxon>Aspergillus subgen. Circumdati</taxon>
    </lineage>
</organism>
<name>A0A5N6V1T4_ASPTM</name>
<dbReference type="AlphaFoldDB" id="A0A5N6V1T4"/>
<dbReference type="Proteomes" id="UP000326950">
    <property type="component" value="Unassembled WGS sequence"/>
</dbReference>
<evidence type="ECO:0000313" key="3">
    <source>
        <dbReference type="Proteomes" id="UP000326950"/>
    </source>
</evidence>
<dbReference type="EMBL" id="ML738604">
    <property type="protein sequence ID" value="KAE8164909.1"/>
    <property type="molecule type" value="Genomic_DNA"/>
</dbReference>
<evidence type="ECO:0000259" key="1">
    <source>
        <dbReference type="Pfam" id="PF21027"/>
    </source>
</evidence>
<dbReference type="InterPro" id="IPR048527">
    <property type="entry name" value="Sde182_C"/>
</dbReference>
<keyword evidence="3" id="KW-1185">Reference proteome</keyword>
<reference evidence="2 3" key="1">
    <citation type="submission" date="2019-04" db="EMBL/GenBank/DDBJ databases">
        <title>Friends and foes A comparative genomics study of 23 Aspergillus species from section Flavi.</title>
        <authorList>
            <consortium name="DOE Joint Genome Institute"/>
            <person name="Kjaerbolling I."/>
            <person name="Vesth T."/>
            <person name="Frisvad J.C."/>
            <person name="Nybo J.L."/>
            <person name="Theobald S."/>
            <person name="Kildgaard S."/>
            <person name="Isbrandt T."/>
            <person name="Kuo A."/>
            <person name="Sato A."/>
            <person name="Lyhne E.K."/>
            <person name="Kogle M.E."/>
            <person name="Wiebenga A."/>
            <person name="Kun R.S."/>
            <person name="Lubbers R.J."/>
            <person name="Makela M.R."/>
            <person name="Barry K."/>
            <person name="Chovatia M."/>
            <person name="Clum A."/>
            <person name="Daum C."/>
            <person name="Haridas S."/>
            <person name="He G."/>
            <person name="LaButti K."/>
            <person name="Lipzen A."/>
            <person name="Mondo S."/>
            <person name="Riley R."/>
            <person name="Salamov A."/>
            <person name="Simmons B.A."/>
            <person name="Magnuson J.K."/>
            <person name="Henrissat B."/>
            <person name="Mortensen U.H."/>
            <person name="Larsen T.O."/>
            <person name="Devries R.P."/>
            <person name="Grigoriev I.V."/>
            <person name="Machida M."/>
            <person name="Baker S.E."/>
            <person name="Andersen M.R."/>
        </authorList>
    </citation>
    <scope>NUCLEOTIDE SEQUENCE [LARGE SCALE GENOMIC DNA]</scope>
    <source>
        <strain evidence="2 3">CBS 117626</strain>
    </source>
</reference>
<gene>
    <name evidence="2" type="ORF">BDV40DRAFT_298000</name>
</gene>
<feature type="domain" description="Cellulose-binding Sde182 C-terminal" evidence="1">
    <location>
        <begin position="46"/>
        <end position="150"/>
    </location>
</feature>
<accession>A0A5N6V1T4</accession>
<dbReference type="Pfam" id="PF21027">
    <property type="entry name" value="Sde0182_C"/>
    <property type="match status" value="1"/>
</dbReference>
<sequence>MTLRCVCSGVWENDRSKANHAPVVIVNESSAGPEPLLLEPVAGSEVLLDASQNYDPDGDELMFTWFVYKEVTSAQQDIQWIVPDLQWDVVEDAQKPKGSVICVKIPPPAECAVDLVNGQAVEKGQAFHLILQLEDNGVPRMTTYKRVILQTTNPQLLGGTGKAFSTFTEVVESRGET</sequence>
<dbReference type="OrthoDB" id="3592035at2759"/>